<organism evidence="1 2">
    <name type="scientific">Nicotiana sylvestris</name>
    <name type="common">Wood tobacco</name>
    <name type="synonym">South American tobacco</name>
    <dbReference type="NCBI Taxonomy" id="4096"/>
    <lineage>
        <taxon>Eukaryota</taxon>
        <taxon>Viridiplantae</taxon>
        <taxon>Streptophyta</taxon>
        <taxon>Embryophyta</taxon>
        <taxon>Tracheophyta</taxon>
        <taxon>Spermatophyta</taxon>
        <taxon>Magnoliopsida</taxon>
        <taxon>eudicotyledons</taxon>
        <taxon>Gunneridae</taxon>
        <taxon>Pentapetalae</taxon>
        <taxon>asterids</taxon>
        <taxon>lamiids</taxon>
        <taxon>Solanales</taxon>
        <taxon>Solanaceae</taxon>
        <taxon>Nicotianoideae</taxon>
        <taxon>Nicotianeae</taxon>
        <taxon>Nicotiana</taxon>
    </lineage>
</organism>
<reference evidence="2" key="2">
    <citation type="submission" date="2025-08" db="UniProtKB">
        <authorList>
            <consortium name="RefSeq"/>
        </authorList>
    </citation>
    <scope>IDENTIFICATION</scope>
    <source>
        <tissue evidence="2">Leaf</tissue>
    </source>
</reference>
<dbReference type="AlphaFoldDB" id="A0A1U7YUU5"/>
<gene>
    <name evidence="2" type="primary">LOC104248058</name>
</gene>
<evidence type="ECO:0000313" key="1">
    <source>
        <dbReference type="Proteomes" id="UP000189701"/>
    </source>
</evidence>
<name>A0A1U7YUU5_NICSY</name>
<dbReference type="PANTHER" id="PTHR45835:SF108">
    <property type="entry name" value="INTEGRASE ZINC-BINDING DOMAIN-CONTAINING PROTEIN"/>
    <property type="match status" value="1"/>
</dbReference>
<evidence type="ECO:0000313" key="2">
    <source>
        <dbReference type="RefSeq" id="XP_009802550.1"/>
    </source>
</evidence>
<reference evidence="1" key="1">
    <citation type="journal article" date="2013" name="Genome Biol.">
        <title>Reference genomes and transcriptomes of Nicotiana sylvestris and Nicotiana tomentosiformis.</title>
        <authorList>
            <person name="Sierro N."/>
            <person name="Battey J.N."/>
            <person name="Ouadi S."/>
            <person name="Bovet L."/>
            <person name="Goepfert S."/>
            <person name="Bakaher N."/>
            <person name="Peitsch M.C."/>
            <person name="Ivanov N.V."/>
        </authorList>
    </citation>
    <scope>NUCLEOTIDE SEQUENCE [LARGE SCALE GENOMIC DNA]</scope>
</reference>
<dbReference type="Gene3D" id="1.10.340.70">
    <property type="match status" value="1"/>
</dbReference>
<dbReference type="PANTHER" id="PTHR45835">
    <property type="entry name" value="YALI0A06105P"/>
    <property type="match status" value="1"/>
</dbReference>
<accession>A0A1U7YUU5</accession>
<dbReference type="RefSeq" id="XP_009802550.1">
    <property type="nucleotide sequence ID" value="XM_009804248.1"/>
</dbReference>
<dbReference type="Proteomes" id="UP000189701">
    <property type="component" value="Unplaced"/>
</dbReference>
<proteinExistence type="predicted"/>
<dbReference type="KEGG" id="nsy:104248058"/>
<sequence length="140" mass="16359">MEVTIGDDGMLKLQVQICVPNMDGLWELILVEARSLWYSINLGTAKVYHNLKLQNWWRIMKRDIVEYAAKFTYNNNYELSLHMAPYEALYGRQCHFSIGWFEHGEARLLGTDLVHYFSAEDEIDSRSASYTVVQIEDLCE</sequence>
<dbReference type="GeneID" id="104248058"/>
<protein>
    <submittedName>
        <fullName evidence="2">Uncharacterized protein LOC104248058</fullName>
    </submittedName>
</protein>
<keyword evidence="1" id="KW-1185">Reference proteome</keyword>